<dbReference type="Pfam" id="PF13579">
    <property type="entry name" value="Glyco_trans_4_4"/>
    <property type="match status" value="1"/>
</dbReference>
<evidence type="ECO:0000313" key="2">
    <source>
        <dbReference type="EMBL" id="CUA84078.1"/>
    </source>
</evidence>
<evidence type="ECO:0000259" key="1">
    <source>
        <dbReference type="Pfam" id="PF13579"/>
    </source>
</evidence>
<dbReference type="Proteomes" id="UP000243535">
    <property type="component" value="Unassembled WGS sequence"/>
</dbReference>
<reference evidence="3" key="1">
    <citation type="submission" date="2015-08" db="EMBL/GenBank/DDBJ databases">
        <authorList>
            <person name="Varghese N."/>
        </authorList>
    </citation>
    <scope>NUCLEOTIDE SEQUENCE [LARGE SCALE GENOMIC DNA]</scope>
    <source>
        <strain evidence="3">DSM 17901</strain>
    </source>
</reference>
<dbReference type="CDD" id="cd03794">
    <property type="entry name" value="GT4_WbuB-like"/>
    <property type="match status" value="1"/>
</dbReference>
<dbReference type="SUPFAM" id="SSF53756">
    <property type="entry name" value="UDP-Glycosyltransferase/glycogen phosphorylase"/>
    <property type="match status" value="1"/>
</dbReference>
<name>A0A0K6GZD2_9NEIS</name>
<keyword evidence="2" id="KW-0808">Transferase</keyword>
<dbReference type="PANTHER" id="PTHR12526:SF622">
    <property type="entry name" value="GLYCOSYLTRANSFERASE (GROUP I)"/>
    <property type="match status" value="1"/>
</dbReference>
<proteinExistence type="predicted"/>
<dbReference type="InterPro" id="IPR028098">
    <property type="entry name" value="Glyco_trans_4-like_N"/>
</dbReference>
<gene>
    <name evidence="2" type="ORF">Ga0061063_1998</name>
</gene>
<dbReference type="OrthoDB" id="9787293at2"/>
<dbReference type="RefSeq" id="WP_055434025.1">
    <property type="nucleotide sequence ID" value="NZ_CYHA01000003.1"/>
</dbReference>
<dbReference type="EMBL" id="CYHA01000003">
    <property type="protein sequence ID" value="CUA84078.1"/>
    <property type="molecule type" value="Genomic_DNA"/>
</dbReference>
<dbReference type="PANTHER" id="PTHR12526">
    <property type="entry name" value="GLYCOSYLTRANSFERASE"/>
    <property type="match status" value="1"/>
</dbReference>
<protein>
    <submittedName>
        <fullName evidence="2">Glycosyltransferase involved in cell wall bisynthesis</fullName>
    </submittedName>
</protein>
<evidence type="ECO:0000313" key="3">
    <source>
        <dbReference type="Proteomes" id="UP000243535"/>
    </source>
</evidence>
<sequence length="420" mass="46323">MRILYINHYAGSPRHGMEFRPYYLAREWVALGHEVNIVAADYSHLRQENPTLTGPFLDETLDGIRYTWCRTPRYAGNGVKRVVNIFAFLRRLMGLSGRFLRDWKPDVVIASSTYPLDIVPAAFFAGRTGARLVYEVHDLWPLTPVEVGGMSPKHPFIRLLQWAEDFAYRRADAVVSMLPCAREYMQAHGMAPEKYRVVPNGVDVAEWESATLALPDAHRALLEELKATGRFIVGYAGGHGLANALDVLLDAAARLDGVPVSFVLVGDGPDRGRLMEETGRRGLANVHFLPAIAKRAVPNFLAACDALYIGWRKLPIYRFGINPNKLFDYMMAGRPVIHSISAGNDLVAEAQAGVSVPAEDVVAVAGAVEAMMALSSGDRARMGASGRTHVRAHHDYRVLARRFAEAFRTAQAGSSAALER</sequence>
<dbReference type="AlphaFoldDB" id="A0A0K6GZD2"/>
<keyword evidence="3" id="KW-1185">Reference proteome</keyword>
<feature type="domain" description="Glycosyltransferase subfamily 4-like N-terminal" evidence="1">
    <location>
        <begin position="16"/>
        <end position="201"/>
    </location>
</feature>
<organism evidence="2 3">
    <name type="scientific">Gulbenkiania indica</name>
    <dbReference type="NCBI Taxonomy" id="375574"/>
    <lineage>
        <taxon>Bacteria</taxon>
        <taxon>Pseudomonadati</taxon>
        <taxon>Pseudomonadota</taxon>
        <taxon>Betaproteobacteria</taxon>
        <taxon>Neisseriales</taxon>
        <taxon>Chromobacteriaceae</taxon>
        <taxon>Gulbenkiania</taxon>
    </lineage>
</organism>
<dbReference type="STRING" id="375574.GCA_001418035_01790"/>
<accession>A0A0K6GZD2</accession>
<dbReference type="Pfam" id="PF13692">
    <property type="entry name" value="Glyco_trans_1_4"/>
    <property type="match status" value="1"/>
</dbReference>
<dbReference type="Gene3D" id="3.40.50.2000">
    <property type="entry name" value="Glycogen Phosphorylase B"/>
    <property type="match status" value="2"/>
</dbReference>
<dbReference type="GO" id="GO:0016757">
    <property type="term" value="F:glycosyltransferase activity"/>
    <property type="evidence" value="ECO:0007669"/>
    <property type="project" value="UniProtKB-ARBA"/>
</dbReference>